<evidence type="ECO:0000313" key="1">
    <source>
        <dbReference type="EMBL" id="MCK9874524.1"/>
    </source>
</evidence>
<protein>
    <submittedName>
        <fullName evidence="1">Uncharacterized protein</fullName>
    </submittedName>
</protein>
<accession>A0ABT0JT40</accession>
<sequence length="98" mass="10678">MRASRVLSPRASIGVSTALLEQYRQEDPDAYKRGEDGFGLDITYRAPDVTGPLVTRDRAPVTPVVDAGGTRIRLFDLFRGPHSARLVFGAVAPAEQHT</sequence>
<dbReference type="EMBL" id="JALKFT010000001">
    <property type="protein sequence ID" value="MCK9874524.1"/>
    <property type="molecule type" value="Genomic_DNA"/>
</dbReference>
<organism evidence="1 2">
    <name type="scientific">Frankia umida</name>
    <dbReference type="NCBI Taxonomy" id="573489"/>
    <lineage>
        <taxon>Bacteria</taxon>
        <taxon>Bacillati</taxon>
        <taxon>Actinomycetota</taxon>
        <taxon>Actinomycetes</taxon>
        <taxon>Frankiales</taxon>
        <taxon>Frankiaceae</taxon>
        <taxon>Frankia</taxon>
    </lineage>
</organism>
<name>A0ABT0JT40_9ACTN</name>
<dbReference type="Proteomes" id="UP001201873">
    <property type="component" value="Unassembled WGS sequence"/>
</dbReference>
<reference evidence="1 2" key="1">
    <citation type="submission" date="2022-04" db="EMBL/GenBank/DDBJ databases">
        <title>Genome diversity in the genus Frankia.</title>
        <authorList>
            <person name="Carlos-Shanley C."/>
            <person name="Hahn D."/>
        </authorList>
    </citation>
    <scope>NUCLEOTIDE SEQUENCE [LARGE SCALE GENOMIC DNA]</scope>
    <source>
        <strain evidence="1 2">Ag45/Mut15</strain>
    </source>
</reference>
<dbReference type="RefSeq" id="WP_248823153.1">
    <property type="nucleotide sequence ID" value="NZ_JALKFT010000001.1"/>
</dbReference>
<comment type="caution">
    <text evidence="1">The sequence shown here is derived from an EMBL/GenBank/DDBJ whole genome shotgun (WGS) entry which is preliminary data.</text>
</comment>
<keyword evidence="2" id="KW-1185">Reference proteome</keyword>
<gene>
    <name evidence="1" type="ORF">MXD59_01795</name>
</gene>
<evidence type="ECO:0000313" key="2">
    <source>
        <dbReference type="Proteomes" id="UP001201873"/>
    </source>
</evidence>
<proteinExistence type="predicted"/>